<keyword evidence="6" id="KW-0256">Endoplasmic reticulum</keyword>
<feature type="transmembrane region" description="Helical" evidence="18">
    <location>
        <begin position="782"/>
        <end position="799"/>
    </location>
</feature>
<evidence type="ECO:0000313" key="21">
    <source>
        <dbReference type="EMBL" id="KAH9421507.1"/>
    </source>
</evidence>
<feature type="transmembrane region" description="Helical" evidence="18">
    <location>
        <begin position="984"/>
        <end position="1004"/>
    </location>
</feature>
<keyword evidence="22" id="KW-1185">Reference proteome</keyword>
<comment type="caution">
    <text evidence="21">The sequence shown here is derived from an EMBL/GenBank/DDBJ whole genome shotgun (WGS) entry which is preliminary data.</text>
</comment>
<feature type="transmembrane region" description="Helical" evidence="18">
    <location>
        <begin position="94"/>
        <end position="118"/>
    </location>
</feature>
<evidence type="ECO:0000259" key="20">
    <source>
        <dbReference type="Pfam" id="PF24858"/>
    </source>
</evidence>
<evidence type="ECO:0000256" key="6">
    <source>
        <dbReference type="ARBA" id="ARBA00022824"/>
    </source>
</evidence>
<feature type="transmembrane region" description="Helical" evidence="18">
    <location>
        <begin position="961"/>
        <end position="978"/>
    </location>
</feature>
<feature type="transmembrane region" description="Helical" evidence="18">
    <location>
        <begin position="898"/>
        <end position="916"/>
    </location>
</feature>
<evidence type="ECO:0000256" key="5">
    <source>
        <dbReference type="ARBA" id="ARBA00022692"/>
    </source>
</evidence>
<evidence type="ECO:0000256" key="8">
    <source>
        <dbReference type="ARBA" id="ARBA00022989"/>
    </source>
</evidence>
<feature type="transmembrane region" description="Helical" evidence="18">
    <location>
        <begin position="363"/>
        <end position="380"/>
    </location>
</feature>
<keyword evidence="8 18" id="KW-1133">Transmembrane helix</keyword>
<dbReference type="InterPro" id="IPR002076">
    <property type="entry name" value="ELO_fam"/>
</dbReference>
<sequence length="1075" mass="126517">MITDNDINNINNNQSATTTIITLTKCLKDGTIEAGKDLASMFYLMPVHETIKDDIYDVTNYEVKLIPLIAFMVAIEQIIRIIMRKNMSRFEDCIINIASSLVFTLTRVMMFTIVLRIYSWIYANYALVNLPLHSATTWIISLLLVEFVYYWTHRALHELNFLWAAHQFHHMAEDINISTTIRDSVVDLIIYDIFPIPLSFIIHPQILFVHLQFSLIYQIWLHNEVVGHLGPLEYLINTPRQHRVHHGKNPYCIDKNYGALLMIWDRIFGTYQVELDNEKIVYGTVSPTPKTFDMLTLMFGYYKNVWERFRNGEGFHEKMAALFYGPGWSPGKPRLGLIEEIPNVDYSQPRYIYQPYVAIWKKAYILLHSLIILIGFYMMVDHPLIKFDPWKITSCMIYLLLTITSFGALFDNRSYLIILEIFRCIIYFVFDYFIIQSTKWPIHRNTSILIQILLWTIRFGHLLSIIFWICMWIKNIFTNDNNNIDDKRKGLSTTDSNEKIIYDSNEGQSQTSQDSDETMMNQNNHHSIPVKFRAQEFITTTIMMISVFIPLLISYLFVIPSCSLYYEQYFFDNYLTFTKNLTIITSNNSIFSQFGKTDSRIKEYPLMNGGPWLSWTIVIVYIFIVKIFGPKFMKKRPAFNLKSVIIIYNIILILINVYFFYQYSIVNRFGIDLNIHHFERISSQSEQSEQSSSCSLILFYMFMLSKYLDMIETIIFLLRKKFQQITILHVYHHSIAPILVHLYIKISPCGGPGTIFPLLNSFVHTESDKRISDYPLMKGGPWIAWSIVITYVYFVTSLGPKLMKNRQSMNLQWLIVTYNILMILINGYFFYQIMIPYRFGIDIKIWDFQRTEQIDYSPRTMHICLLSYLYLISKYMDLAETIFFVLRKKFNQITSLHVYHHAIVPILVHMFIKVSPAGGPGAMFPLLNSFIHTIMYIYYTLSALGLRRYTWWKKYVTQLQLTQFVIFGIYGWLFLLNQRGYPKIFTFLGIIQPVIFFAMFFSFYKRAYRLSSDKQQRQSKTMNIMDTIDTNTNNNNKMTNGSTKTIINADDEDNNRICQNGHINGHIVVDNKKNE</sequence>
<comment type="subcellular location">
    <subcellularLocation>
        <location evidence="2">Endoplasmic reticulum membrane</location>
        <topology evidence="2">Multi-pass membrane protein</topology>
    </subcellularLocation>
</comment>
<feature type="transmembrane region" description="Helical" evidence="18">
    <location>
        <begin position="392"/>
        <end position="410"/>
    </location>
</feature>
<feature type="transmembrane region" description="Helical" evidence="18">
    <location>
        <begin position="130"/>
        <end position="151"/>
    </location>
</feature>
<reference evidence="21 22" key="2">
    <citation type="journal article" date="2022" name="Mol. Biol. Evol.">
        <title>Comparative Genomics Reveals Insights into the Divergent Evolution of Astigmatic Mites and Household Pest Adaptations.</title>
        <authorList>
            <person name="Xiong Q."/>
            <person name="Wan A.T."/>
            <person name="Liu X."/>
            <person name="Fung C.S."/>
            <person name="Xiao X."/>
            <person name="Malainual N."/>
            <person name="Hou J."/>
            <person name="Wang L."/>
            <person name="Wang M."/>
            <person name="Yang K.Y."/>
            <person name="Cui Y."/>
            <person name="Leung E.L."/>
            <person name="Nong W."/>
            <person name="Shin S.K."/>
            <person name="Au S.W."/>
            <person name="Jeong K.Y."/>
            <person name="Chew F.T."/>
            <person name="Hui J.H."/>
            <person name="Leung T.F."/>
            <person name="Tungtrongchitr A."/>
            <person name="Zhong N."/>
            <person name="Liu Z."/>
            <person name="Tsui S.K."/>
        </authorList>
    </citation>
    <scope>NUCLEOTIDE SEQUENCE [LARGE SCALE GENOMIC DNA]</scope>
    <source>
        <strain evidence="21">Derp</strain>
    </source>
</reference>
<dbReference type="InterPro" id="IPR056853">
    <property type="entry name" value="AGMP_C"/>
</dbReference>
<gene>
    <name evidence="21" type="ORF">DERP_012239</name>
</gene>
<dbReference type="PANTHER" id="PTHR21624">
    <property type="entry name" value="STEROL DESATURASE-RELATED PROTEIN"/>
    <property type="match status" value="1"/>
</dbReference>
<keyword evidence="9" id="KW-0560">Oxidoreductase</keyword>
<keyword evidence="5 18" id="KW-0812">Transmembrane</keyword>
<comment type="cofactor">
    <cofactor evidence="1">
        <name>Fe cation</name>
        <dbReference type="ChEBI" id="CHEBI:24875"/>
    </cofactor>
</comment>
<reference evidence="21 22" key="1">
    <citation type="journal article" date="2018" name="J. Allergy Clin. Immunol.">
        <title>High-quality assembly of Dermatophagoides pteronyssinus genome and transcriptome reveals a wide range of novel allergens.</title>
        <authorList>
            <person name="Liu X.Y."/>
            <person name="Yang K.Y."/>
            <person name="Wang M.Q."/>
            <person name="Kwok J.S."/>
            <person name="Zeng X."/>
            <person name="Yang Z."/>
            <person name="Xiao X.J."/>
            <person name="Lau C.P."/>
            <person name="Li Y."/>
            <person name="Huang Z.M."/>
            <person name="Ba J.G."/>
            <person name="Yim A.K."/>
            <person name="Ouyang C.Y."/>
            <person name="Ngai S.M."/>
            <person name="Chan T.F."/>
            <person name="Leung E.L."/>
            <person name="Liu L."/>
            <person name="Liu Z.G."/>
            <person name="Tsui S.K."/>
        </authorList>
    </citation>
    <scope>NUCLEOTIDE SEQUENCE [LARGE SCALE GENOMIC DNA]</scope>
    <source>
        <strain evidence="21">Derp</strain>
    </source>
</reference>
<evidence type="ECO:0000259" key="19">
    <source>
        <dbReference type="Pfam" id="PF04116"/>
    </source>
</evidence>
<keyword evidence="11" id="KW-0443">Lipid metabolism</keyword>
<evidence type="ECO:0000256" key="12">
    <source>
        <dbReference type="ARBA" id="ARBA00023136"/>
    </source>
</evidence>
<feature type="transmembrane region" description="Helical" evidence="18">
    <location>
        <begin position="417"/>
        <end position="435"/>
    </location>
</feature>
<dbReference type="InterPro" id="IPR051689">
    <property type="entry name" value="Sterol_desaturase/TMEM195"/>
</dbReference>
<evidence type="ECO:0000256" key="14">
    <source>
        <dbReference type="ARBA" id="ARBA00038190"/>
    </source>
</evidence>
<evidence type="ECO:0000256" key="2">
    <source>
        <dbReference type="ARBA" id="ARBA00004477"/>
    </source>
</evidence>
<evidence type="ECO:0000256" key="7">
    <source>
        <dbReference type="ARBA" id="ARBA00022832"/>
    </source>
</evidence>
<dbReference type="EMBL" id="NJHN03000040">
    <property type="protein sequence ID" value="KAH9421507.1"/>
    <property type="molecule type" value="Genomic_DNA"/>
</dbReference>
<evidence type="ECO:0000256" key="9">
    <source>
        <dbReference type="ARBA" id="ARBA00023002"/>
    </source>
</evidence>
<feature type="transmembrane region" description="Helical" evidence="18">
    <location>
        <begin position="612"/>
        <end position="629"/>
    </location>
</feature>
<proteinExistence type="inferred from homology"/>
<evidence type="ECO:0000256" key="16">
    <source>
        <dbReference type="ARBA" id="ARBA00040992"/>
    </source>
</evidence>
<keyword evidence="13" id="KW-0275">Fatty acid biosynthesis</keyword>
<feature type="transmembrane region" description="Helical" evidence="18">
    <location>
        <begin position="641"/>
        <end position="661"/>
    </location>
</feature>
<evidence type="ECO:0000256" key="11">
    <source>
        <dbReference type="ARBA" id="ARBA00023098"/>
    </source>
</evidence>
<feature type="transmembrane region" description="Helical" evidence="18">
    <location>
        <begin position="447"/>
        <end position="473"/>
    </location>
</feature>
<keyword evidence="10" id="KW-0408">Iron</keyword>
<dbReference type="EC" id="1.14.16.5" evidence="15"/>
<evidence type="ECO:0000256" key="3">
    <source>
        <dbReference type="ARBA" id="ARBA00022516"/>
    </source>
</evidence>
<keyword evidence="12 18" id="KW-0472">Membrane</keyword>
<name>A0ABQ8JFW3_DERPT</name>
<accession>A0ABQ8JFW3</accession>
<feature type="transmembrane region" description="Helical" evidence="18">
    <location>
        <begin position="922"/>
        <end position="941"/>
    </location>
</feature>
<dbReference type="Pfam" id="PF01151">
    <property type="entry name" value="ELO"/>
    <property type="match status" value="2"/>
</dbReference>
<feature type="transmembrane region" description="Helical" evidence="18">
    <location>
        <begin position="811"/>
        <end position="831"/>
    </location>
</feature>
<organism evidence="21 22">
    <name type="scientific">Dermatophagoides pteronyssinus</name>
    <name type="common">European house dust mite</name>
    <dbReference type="NCBI Taxonomy" id="6956"/>
    <lineage>
        <taxon>Eukaryota</taxon>
        <taxon>Metazoa</taxon>
        <taxon>Ecdysozoa</taxon>
        <taxon>Arthropoda</taxon>
        <taxon>Chelicerata</taxon>
        <taxon>Arachnida</taxon>
        <taxon>Acari</taxon>
        <taxon>Acariformes</taxon>
        <taxon>Sarcoptiformes</taxon>
        <taxon>Astigmata</taxon>
        <taxon>Psoroptidia</taxon>
        <taxon>Analgoidea</taxon>
        <taxon>Pyroglyphidae</taxon>
        <taxon>Dermatophagoidinae</taxon>
        <taxon>Dermatophagoides</taxon>
    </lineage>
</organism>
<dbReference type="Pfam" id="PF24858">
    <property type="entry name" value="AGMP_C"/>
    <property type="match status" value="1"/>
</dbReference>
<feature type="transmembrane region" description="Helical" evidence="18">
    <location>
        <begin position="541"/>
        <end position="566"/>
    </location>
</feature>
<evidence type="ECO:0000256" key="1">
    <source>
        <dbReference type="ARBA" id="ARBA00001962"/>
    </source>
</evidence>
<feature type="domain" description="Fatty acid hydroxylase" evidence="19">
    <location>
        <begin position="139"/>
        <end position="270"/>
    </location>
</feature>
<dbReference type="InterPro" id="IPR006694">
    <property type="entry name" value="Fatty_acid_hydroxylase"/>
</dbReference>
<keyword evidence="3" id="KW-0444">Lipid biosynthesis</keyword>
<comment type="catalytic activity">
    <reaction evidence="17">
        <text>1-O-(1,2-saturated-alkyl)-sn-glycerol + (6R)-L-erythro-5,6,7,8-tetrahydrobiopterin + O2 = a 1-(1-hydroxyalkyl)-sn-glycerol + (6R)-L-erythro-6,7-dihydrobiopterin + H2O</text>
        <dbReference type="Rhea" id="RHEA:36255"/>
        <dbReference type="ChEBI" id="CHEBI:15377"/>
        <dbReference type="ChEBI" id="CHEBI:15379"/>
        <dbReference type="ChEBI" id="CHEBI:43120"/>
        <dbReference type="ChEBI" id="CHEBI:59560"/>
        <dbReference type="ChEBI" id="CHEBI:73418"/>
        <dbReference type="ChEBI" id="CHEBI:83957"/>
        <dbReference type="EC" id="1.14.16.5"/>
    </reaction>
</comment>
<keyword evidence="4" id="KW-0808">Transferase</keyword>
<evidence type="ECO:0000313" key="22">
    <source>
        <dbReference type="Proteomes" id="UP000887458"/>
    </source>
</evidence>
<evidence type="ECO:0000256" key="15">
    <source>
        <dbReference type="ARBA" id="ARBA00039026"/>
    </source>
</evidence>
<dbReference type="PANTHER" id="PTHR21624:SF1">
    <property type="entry name" value="ALKYLGLYCEROL MONOOXYGENASE"/>
    <property type="match status" value="1"/>
</dbReference>
<protein>
    <recommendedName>
        <fullName evidence="16">Alkylglycerol monooxygenase</fullName>
        <ecNumber evidence="15">1.14.16.5</ecNumber>
    </recommendedName>
</protein>
<feature type="transmembrane region" description="Helical" evidence="18">
    <location>
        <begin position="697"/>
        <end position="718"/>
    </location>
</feature>
<dbReference type="Proteomes" id="UP000887458">
    <property type="component" value="Unassembled WGS sequence"/>
</dbReference>
<evidence type="ECO:0000256" key="13">
    <source>
        <dbReference type="ARBA" id="ARBA00023160"/>
    </source>
</evidence>
<keyword evidence="7" id="KW-0276">Fatty acid metabolism</keyword>
<feature type="domain" description="Alkylglycerol monooxygenase C-terminal" evidence="20">
    <location>
        <begin position="362"/>
        <end position="433"/>
    </location>
</feature>
<dbReference type="Pfam" id="PF04116">
    <property type="entry name" value="FA_hydroxylase"/>
    <property type="match status" value="1"/>
</dbReference>
<evidence type="ECO:0000256" key="10">
    <source>
        <dbReference type="ARBA" id="ARBA00023004"/>
    </source>
</evidence>
<evidence type="ECO:0000256" key="17">
    <source>
        <dbReference type="ARBA" id="ARBA00047556"/>
    </source>
</evidence>
<evidence type="ECO:0000256" key="18">
    <source>
        <dbReference type="SAM" id="Phobius"/>
    </source>
</evidence>
<feature type="transmembrane region" description="Helical" evidence="18">
    <location>
        <begin position="865"/>
        <end position="886"/>
    </location>
</feature>
<evidence type="ECO:0000256" key="4">
    <source>
        <dbReference type="ARBA" id="ARBA00022679"/>
    </source>
</evidence>
<comment type="similarity">
    <text evidence="14">Belongs to the sterol desaturase family. TMEM195 subfamily.</text>
</comment>